<proteinExistence type="predicted"/>
<dbReference type="Proteomes" id="UP000070250">
    <property type="component" value="Chromosome"/>
</dbReference>
<dbReference type="KEGG" id="sdf:ACG33_02510"/>
<dbReference type="STRING" id="465721.ACG33_02510"/>
<sequence>MRDPGAGGRPAVSRSHWYHQPVAWLGVLIFLASLAGCVWLIIASLRYDENALPDSGEQLLKMPLERVPDSGVQPLPGR</sequence>
<keyword evidence="1" id="KW-0472">Membrane</keyword>
<keyword evidence="1" id="KW-0812">Transmembrane</keyword>
<gene>
    <name evidence="2" type="ORF">ACG33_02510</name>
</gene>
<feature type="transmembrane region" description="Helical" evidence="1">
    <location>
        <begin position="22"/>
        <end position="42"/>
    </location>
</feature>
<protein>
    <submittedName>
        <fullName evidence="2">Putative cbb3-type cytochrome c oxidase accessory protein</fullName>
    </submittedName>
</protein>
<name>A0A127F8V9_STEDE</name>
<dbReference type="OrthoDB" id="5958915at2"/>
<evidence type="ECO:0000256" key="1">
    <source>
        <dbReference type="SAM" id="Phobius"/>
    </source>
</evidence>
<evidence type="ECO:0000313" key="2">
    <source>
        <dbReference type="EMBL" id="AMN46000.1"/>
    </source>
</evidence>
<accession>A0A127F8V9</accession>
<dbReference type="EMBL" id="CP011971">
    <property type="protein sequence ID" value="AMN46000.1"/>
    <property type="molecule type" value="Genomic_DNA"/>
</dbReference>
<evidence type="ECO:0000313" key="3">
    <source>
        <dbReference type="Proteomes" id="UP000070250"/>
    </source>
</evidence>
<reference evidence="2 3" key="1">
    <citation type="submission" date="2015-06" db="EMBL/GenBank/DDBJ databases">
        <title>A Comprehensive Approach to Explore the Metabolic and Phylogenetic Diversity of Bacterial Steroid Degradation in the Environment: Testosterone as an Example.</title>
        <authorList>
            <person name="Yang F.-C."/>
            <person name="Chen Y.-L."/>
            <person name="Yu C.-P."/>
            <person name="Tang S.-L."/>
            <person name="Wang P.-H."/>
            <person name="Ismail W."/>
            <person name="Wang C.-H."/>
            <person name="Yang C.-Y."/>
            <person name="Chiang Y.-R."/>
        </authorList>
    </citation>
    <scope>NUCLEOTIDE SEQUENCE [LARGE SCALE GENOMIC DNA]</scope>
    <source>
        <strain evidence="2 3">DSM 18526</strain>
    </source>
</reference>
<keyword evidence="1" id="KW-1133">Transmembrane helix</keyword>
<keyword evidence="3" id="KW-1185">Reference proteome</keyword>
<organism evidence="2 3">
    <name type="scientific">Steroidobacter denitrificans</name>
    <dbReference type="NCBI Taxonomy" id="465721"/>
    <lineage>
        <taxon>Bacteria</taxon>
        <taxon>Pseudomonadati</taxon>
        <taxon>Pseudomonadota</taxon>
        <taxon>Gammaproteobacteria</taxon>
        <taxon>Steroidobacterales</taxon>
        <taxon>Steroidobacteraceae</taxon>
        <taxon>Steroidobacter</taxon>
    </lineage>
</organism>
<dbReference type="RefSeq" id="WP_157071640.1">
    <property type="nucleotide sequence ID" value="NZ_CP011971.1"/>
</dbReference>
<dbReference type="AlphaFoldDB" id="A0A127F8V9"/>